<keyword evidence="2" id="KW-0805">Transcription regulation</keyword>
<keyword evidence="3" id="KW-0238">DNA-binding</keyword>
<dbReference type="CDD" id="cd06289">
    <property type="entry name" value="PBP1_MalI-like"/>
    <property type="match status" value="1"/>
</dbReference>
<evidence type="ECO:0000256" key="3">
    <source>
        <dbReference type="ARBA" id="ARBA00023125"/>
    </source>
</evidence>
<dbReference type="EMBL" id="CP001016">
    <property type="protein sequence ID" value="ACB94274.1"/>
    <property type="molecule type" value="Genomic_DNA"/>
</dbReference>
<dbReference type="OrthoDB" id="7170131at2"/>
<reference evidence="6 7" key="2">
    <citation type="journal article" date="2010" name="J. Bacteriol.">
        <title>Complete genome sequence of Beijerinckia indica subsp. indica.</title>
        <authorList>
            <person name="Tamas I."/>
            <person name="Dedysh S.N."/>
            <person name="Liesack W."/>
            <person name="Stott M.B."/>
            <person name="Alam M."/>
            <person name="Murrell J.C."/>
            <person name="Dunfield P.F."/>
        </authorList>
    </citation>
    <scope>NUCLEOTIDE SEQUENCE [LARGE SCALE GENOMIC DNA]</scope>
    <source>
        <strain evidence="7">ATCC 9039 / DSM 1715 / NCIMB 8712</strain>
    </source>
</reference>
<gene>
    <name evidence="6" type="ordered locus">Bind_0624</name>
</gene>
<keyword evidence="7" id="KW-1185">Reference proteome</keyword>
<proteinExistence type="predicted"/>
<protein>
    <submittedName>
        <fullName evidence="6">Transcriptional regulator, LacI family</fullName>
        <ecNumber evidence="6">5.1.1.1</ecNumber>
    </submittedName>
</protein>
<dbReference type="SMART" id="SM00354">
    <property type="entry name" value="HTH_LACI"/>
    <property type="match status" value="1"/>
</dbReference>
<dbReference type="InterPro" id="IPR000843">
    <property type="entry name" value="HTH_LacI"/>
</dbReference>
<evidence type="ECO:0000313" key="6">
    <source>
        <dbReference type="EMBL" id="ACB94274.1"/>
    </source>
</evidence>
<dbReference type="SUPFAM" id="SSF47413">
    <property type="entry name" value="lambda repressor-like DNA-binding domains"/>
    <property type="match status" value="1"/>
</dbReference>
<sequence>MSNDRQKRRVSLIDVAQAAGVSRATASLVLRESPLVAAETRKRVRKAMTKLGYIYNRGAANMRRNRSGSIGLLLCNIGSPFYAELMAGIDQVMDAQDIVSLLANSVESPERQFRQLHRLREYNVDGIVLCPAAGTSADLLDELNRLSLPCVQTLRYLSPKKGDYVGADYEFGVEQAVEHLVRNGRRRIAFIGGNQLHSAARERLSGFRRALHRHGLSHDLILPTNLTSADGAEALDALLSRDNPADAAICYNDMVALGVTSRLLSKGLHPGAEFAVIGTDDLPNAATAWPALTTIATNPRAVGEAAARLLLRRIEQPDGTEERILLPPKLIIRDSCGGRTNTLERQAS</sequence>
<dbReference type="GO" id="GO:0008784">
    <property type="term" value="F:alanine racemase activity"/>
    <property type="evidence" value="ECO:0007669"/>
    <property type="project" value="UniProtKB-EC"/>
</dbReference>
<dbReference type="InterPro" id="IPR046335">
    <property type="entry name" value="LacI/GalR-like_sensor"/>
</dbReference>
<evidence type="ECO:0000256" key="2">
    <source>
        <dbReference type="ARBA" id="ARBA00023015"/>
    </source>
</evidence>
<dbReference type="GO" id="GO:0003700">
    <property type="term" value="F:DNA-binding transcription factor activity"/>
    <property type="evidence" value="ECO:0007669"/>
    <property type="project" value="TreeGrafter"/>
</dbReference>
<keyword evidence="6" id="KW-0413">Isomerase</keyword>
<dbReference type="InterPro" id="IPR028082">
    <property type="entry name" value="Peripla_BP_I"/>
</dbReference>
<dbReference type="PROSITE" id="PS00356">
    <property type="entry name" value="HTH_LACI_1"/>
    <property type="match status" value="1"/>
</dbReference>
<evidence type="ECO:0000259" key="5">
    <source>
        <dbReference type="PROSITE" id="PS50932"/>
    </source>
</evidence>
<dbReference type="CDD" id="cd01392">
    <property type="entry name" value="HTH_LacI"/>
    <property type="match status" value="1"/>
</dbReference>
<dbReference type="Gene3D" id="1.10.260.40">
    <property type="entry name" value="lambda repressor-like DNA-binding domains"/>
    <property type="match status" value="1"/>
</dbReference>
<accession>B2IFR3</accession>
<dbReference type="Pfam" id="PF00356">
    <property type="entry name" value="LacI"/>
    <property type="match status" value="1"/>
</dbReference>
<name>B2IFR3_BEII9</name>
<keyword evidence="1" id="KW-0678">Repressor</keyword>
<evidence type="ECO:0000256" key="1">
    <source>
        <dbReference type="ARBA" id="ARBA00022491"/>
    </source>
</evidence>
<dbReference type="InterPro" id="IPR010982">
    <property type="entry name" value="Lambda_DNA-bd_dom_sf"/>
</dbReference>
<dbReference type="GO" id="GO:0000976">
    <property type="term" value="F:transcription cis-regulatory region binding"/>
    <property type="evidence" value="ECO:0007669"/>
    <property type="project" value="TreeGrafter"/>
</dbReference>
<dbReference type="PANTHER" id="PTHR30146:SF148">
    <property type="entry name" value="HTH-TYPE TRANSCRIPTIONAL REPRESSOR PURR-RELATED"/>
    <property type="match status" value="1"/>
</dbReference>
<dbReference type="Gene3D" id="3.40.50.2300">
    <property type="match status" value="2"/>
</dbReference>
<dbReference type="Proteomes" id="UP000001695">
    <property type="component" value="Chromosome"/>
</dbReference>
<evidence type="ECO:0000313" key="7">
    <source>
        <dbReference type="Proteomes" id="UP000001695"/>
    </source>
</evidence>
<dbReference type="RefSeq" id="WP_012383632.1">
    <property type="nucleotide sequence ID" value="NC_010581.1"/>
</dbReference>
<dbReference type="PANTHER" id="PTHR30146">
    <property type="entry name" value="LACI-RELATED TRANSCRIPTIONAL REPRESSOR"/>
    <property type="match status" value="1"/>
</dbReference>
<dbReference type="Pfam" id="PF13377">
    <property type="entry name" value="Peripla_BP_3"/>
    <property type="match status" value="1"/>
</dbReference>
<organism evidence="6 7">
    <name type="scientific">Beijerinckia indica subsp. indica (strain ATCC 9039 / DSM 1715 / NCIMB 8712)</name>
    <dbReference type="NCBI Taxonomy" id="395963"/>
    <lineage>
        <taxon>Bacteria</taxon>
        <taxon>Pseudomonadati</taxon>
        <taxon>Pseudomonadota</taxon>
        <taxon>Alphaproteobacteria</taxon>
        <taxon>Hyphomicrobiales</taxon>
        <taxon>Beijerinckiaceae</taxon>
        <taxon>Beijerinckia</taxon>
    </lineage>
</organism>
<feature type="domain" description="HTH lacI-type" evidence="5">
    <location>
        <begin position="10"/>
        <end position="64"/>
    </location>
</feature>
<dbReference type="PROSITE" id="PS50932">
    <property type="entry name" value="HTH_LACI_2"/>
    <property type="match status" value="1"/>
</dbReference>
<dbReference type="AlphaFoldDB" id="B2IFR3"/>
<dbReference type="eggNOG" id="COG1609">
    <property type="taxonomic scope" value="Bacteria"/>
</dbReference>
<dbReference type="STRING" id="395963.Bind_0624"/>
<dbReference type="KEGG" id="bid:Bind_0624"/>
<reference evidence="7" key="1">
    <citation type="submission" date="2008-03" db="EMBL/GenBank/DDBJ databases">
        <title>Complete sequence of chromosome of Beijerinckia indica subsp. indica ATCC 9039.</title>
        <authorList>
            <consortium name="US DOE Joint Genome Institute"/>
            <person name="Copeland A."/>
            <person name="Lucas S."/>
            <person name="Lapidus A."/>
            <person name="Glavina del Rio T."/>
            <person name="Dalin E."/>
            <person name="Tice H."/>
            <person name="Bruce D."/>
            <person name="Goodwin L."/>
            <person name="Pitluck S."/>
            <person name="LaButti K."/>
            <person name="Schmutz J."/>
            <person name="Larimer F."/>
            <person name="Land M."/>
            <person name="Hauser L."/>
            <person name="Kyrpides N."/>
            <person name="Mikhailova N."/>
            <person name="Dunfield P.F."/>
            <person name="Dedysh S.N."/>
            <person name="Liesack W."/>
            <person name="Saw J.H."/>
            <person name="Alam M."/>
            <person name="Chen Y."/>
            <person name="Murrell J.C."/>
            <person name="Richardson P."/>
        </authorList>
    </citation>
    <scope>NUCLEOTIDE SEQUENCE [LARGE SCALE GENOMIC DNA]</scope>
    <source>
        <strain evidence="7">ATCC 9039 / DSM 1715 / NCIMB 8712</strain>
    </source>
</reference>
<dbReference type="SUPFAM" id="SSF53822">
    <property type="entry name" value="Periplasmic binding protein-like I"/>
    <property type="match status" value="1"/>
</dbReference>
<keyword evidence="4" id="KW-0804">Transcription</keyword>
<dbReference type="EC" id="5.1.1.1" evidence="6"/>
<dbReference type="HOGENOM" id="CLU_037628_6_0_5"/>
<evidence type="ECO:0000256" key="4">
    <source>
        <dbReference type="ARBA" id="ARBA00023163"/>
    </source>
</evidence>